<evidence type="ECO:0000259" key="1">
    <source>
        <dbReference type="Pfam" id="PF08279"/>
    </source>
</evidence>
<proteinExistence type="predicted"/>
<comment type="caution">
    <text evidence="2">The sequence shown here is derived from an EMBL/GenBank/DDBJ whole genome shotgun (WGS) entry which is preliminary data.</text>
</comment>
<evidence type="ECO:0000313" key="2">
    <source>
        <dbReference type="EMBL" id="MBB5324370.1"/>
    </source>
</evidence>
<dbReference type="PANTHER" id="PTHR38600:SF2">
    <property type="entry name" value="SLL0088 PROTEIN"/>
    <property type="match status" value="1"/>
</dbReference>
<organism evidence="2 3">
    <name type="scientific">Anoxybacteroides tepidamans</name>
    <dbReference type="NCBI Taxonomy" id="265948"/>
    <lineage>
        <taxon>Bacteria</taxon>
        <taxon>Bacillati</taxon>
        <taxon>Bacillota</taxon>
        <taxon>Bacilli</taxon>
        <taxon>Bacillales</taxon>
        <taxon>Anoxybacillaceae</taxon>
        <taxon>Anoxybacteroides</taxon>
    </lineage>
</organism>
<evidence type="ECO:0000313" key="3">
    <source>
        <dbReference type="Proteomes" id="UP000520011"/>
    </source>
</evidence>
<dbReference type="InterPro" id="IPR036390">
    <property type="entry name" value="WH_DNA-bd_sf"/>
</dbReference>
<dbReference type="EMBL" id="JACHEP010000005">
    <property type="protein sequence ID" value="MBB5324370.1"/>
    <property type="molecule type" value="Genomic_DNA"/>
</dbReference>
<dbReference type="Pfam" id="PF08279">
    <property type="entry name" value="HTH_11"/>
    <property type="match status" value="1"/>
</dbReference>
<dbReference type="InterPro" id="IPR013196">
    <property type="entry name" value="HTH_11"/>
</dbReference>
<name>A0A7W8IPN4_9BACL</name>
<dbReference type="PANTHER" id="PTHR38600">
    <property type="entry name" value="TRANSCRIPTIONAL REGULATORY PROTEIN"/>
    <property type="match status" value="1"/>
</dbReference>
<dbReference type="InterPro" id="IPR036388">
    <property type="entry name" value="WH-like_DNA-bd_sf"/>
</dbReference>
<dbReference type="AlphaFoldDB" id="A0A7W8IPN4"/>
<sequence length="214" mass="25128">MNEMDYQSSSTKQELLKLLKLKKRLTASELAKRLEISEMAVRRHLHTLQRDGLIRTTLVRQAMGRPTNVYELSEKGEEQFPQHYKQLAVELLKELEAVAGKEMVVALLQARTERMKERYARDFQEKTLEEKMKKLFELQNEQGYMTQLRKDEQGVYHLIAHHCPISEIAKQYRSICSCELQLFKQLLNSEVALQACMTEGDDVCHYQIKEQTHK</sequence>
<feature type="domain" description="Helix-turn-helix type 11" evidence="1">
    <location>
        <begin position="13"/>
        <end position="52"/>
    </location>
</feature>
<accession>A0A7W8IPN4</accession>
<protein>
    <submittedName>
        <fullName evidence="2">Putative ArsR family transcriptional regulator</fullName>
    </submittedName>
</protein>
<dbReference type="Proteomes" id="UP000520011">
    <property type="component" value="Unassembled WGS sequence"/>
</dbReference>
<reference evidence="2 3" key="1">
    <citation type="submission" date="2020-08" db="EMBL/GenBank/DDBJ databases">
        <title>Genomic Encyclopedia of Type Strains, Phase IV (KMG-IV): sequencing the most valuable type-strain genomes for metagenomic binning, comparative biology and taxonomic classification.</title>
        <authorList>
            <person name="Goeker M."/>
        </authorList>
    </citation>
    <scope>NUCLEOTIDE SEQUENCE [LARGE SCALE GENOMIC DNA]</scope>
    <source>
        <strain evidence="2 3">DSM 16325</strain>
    </source>
</reference>
<dbReference type="SUPFAM" id="SSF46785">
    <property type="entry name" value="Winged helix' DNA-binding domain"/>
    <property type="match status" value="1"/>
</dbReference>
<dbReference type="Gene3D" id="1.10.10.10">
    <property type="entry name" value="Winged helix-like DNA-binding domain superfamily/Winged helix DNA-binding domain"/>
    <property type="match status" value="1"/>
</dbReference>
<gene>
    <name evidence="2" type="ORF">HNQ34_001463</name>
</gene>
<keyword evidence="3" id="KW-1185">Reference proteome</keyword>